<dbReference type="GO" id="GO:0005669">
    <property type="term" value="C:transcription factor TFIID complex"/>
    <property type="evidence" value="ECO:0007669"/>
    <property type="project" value="InterPro"/>
</dbReference>
<proteinExistence type="inferred from homology"/>
<feature type="compositionally biased region" description="Basic and acidic residues" evidence="9">
    <location>
        <begin position="171"/>
        <end position="182"/>
    </location>
</feature>
<evidence type="ECO:0000256" key="9">
    <source>
        <dbReference type="SAM" id="MobiDB-lite"/>
    </source>
</evidence>
<feature type="compositionally biased region" description="Acidic residues" evidence="9">
    <location>
        <begin position="60"/>
        <end position="70"/>
    </location>
</feature>
<dbReference type="InterPro" id="IPR022591">
    <property type="entry name" value="TAF1_HAT_dom"/>
</dbReference>
<sequence length="1900" mass="217704">MDYEEENEDSSSFSMTGFLFGNIDKAGRPDNDVLDDESKRHLMELGALSGLSTLAKELADTDGEESEEEDSSYHYDLEEDTSQVKAHDAVDFSDISELAEEEESVRNIMSASTSKRNDDSEEDYDAEDDFEIGPLEKETEDSVLMPPPPAPSMSKLEEQGKSLNGDAEVVENEKGVKRKLDSSEQDSTPISAPLSHIAPMILDDQSGDCPKKRPKWNVTELFPEFKTGKVLRFYRLFGINPNLLPQVWRGAKKRKKKQQQSVPQEEPLQPPPPKRIDGWTYLTAPTPPPEECMVDDETLLMAPVEAKPDQSNGKKKDQVKPKIPEWRYGPARYWWDKLGLPEDCEDFDYGFGEKMQKVSNENETEEKKPEVPEEVIPIPEAEPDCFDMVSQVEWERDVVWDPEDAKEKLQARPPSVAGWVPTLSNRTAVAYYAQQGQKDMAFLGQNFTNNSTLKVVGPSLKPHKENKKANRNQAESCTWYSIFPTDNEELVYGNWEDDIIWDHENMPNNPKPKVLRLDPNDENIILHIPEDGDPHKQVNTVKEKKEPRRSRIVLDKAGVTKAENEEEAESDEDINKDPFNISNDQYYYPKNVGEDKLRPSVSTDLQHATPAVELRQPYFPTHMGPMKLRQWHRPTLKKYNYGPMSNPGPHPVFPLVRRIKLKAKQREQERQASGGGEMFFMRTPEDLSGMDGDLVLFEFSEECPPQIMNVGMATKISNYFKRKPGTDSKPPTHEYGETVFTHNAPFLGNLSPGESLQAVENNLFRAPIFPHKLPNTDFLIIRTRQKYFIRSVDTIITVGQECPLMEVPGPNSKRANNHIRDFLQVFIYRMFLNSPDTPRRIKMEDIKKAFPTHSESSIRKRLKLCADFKRTGMDSNWWVIKPEFRLPSEEEIRAMVSPEQCCAYYSMLASEQRLKDAGYGEKSFFAPDDDNEEDLQKIDDEVKTAPWNTTRAFISAMKGKCLLAVTGVADPTGCGEGFSYIKVPNKPVQTKDETSSPQPSKRTVTGTDADLRRLNLKQAKQMLRDFGISEEDIKKLSRWEVIDVVRTYSTKQAKTGESDINKFARGNRFGIAEHHERYKEECQRIFELQNKVLASDEVLSTDEESSSGGDDSDFEEMGKNIESMLTNKKTSTQLSHEREEAERRELQKMIMGEDSKDGSKEKKNGTSTPIPGGKEDDSVSVQSFGCGLTGRRLRIYRTFKDDNGKEYVRVETVRRPEIIETYVRIRQTKDEKYIRQFALQDDKHIEELKKERRRIQEQLRRVKRYEEKMQKEGLKPEMAKPAAVAKKRKKEKPEKEVKMKCGACGQMGHMRTNKECPMYDKKPRENQPSVLVAMTEEQEERMEQELPVEEDDALVKTEGTKIVLAKSVLDHADTLRRKSLVLRFPKENLPAKKKRTNETEESLDYLKRKKQSINRRRTDPLVTLGTMLETILGGIRQLPYTAPFHTPVNPKQVPDYYRIVNNPMDLQTIRERIRKRQYKSRDEFKADIEAIVGNSTLYNGAKSPLTMIAQNMLSFCEKKMTEKGDKFARLEKAINPLLDDDDQVAFSFILDNIITAMKAVPDSWLFHSPVSAKQVQDYYKIIDKPMDLETMRKNCQQHMYHTTGQFQEHVELIVENCTKYNGKESQLTKIAHQILEVCKKELAENEAHLAQLERDIARVQQHMRDKEQRSGGPSQRANTTTPALDVDENAQSGFPEASRDYEDEEVDVDGEEQSITGLDENKSSILLDDLQITPENSEDEDETVQRDDSKYDDDDDDEEEGNFGQEVYETRDEQGNGEEGEIDDEGRSQDLEDGDDDSNQLEDQLALSDADDEEDEEPTRETQEEDDYDGMGDEEGDDADYRNQKYNQGAPRRQDILSDSIEASLGETRQESDDDEDDDDDDEFEDVEDDDDEGSKSIFD</sequence>
<dbReference type="CDD" id="cd05511">
    <property type="entry name" value="Bromo_TFIID"/>
    <property type="match status" value="2"/>
</dbReference>
<evidence type="ECO:0000256" key="6">
    <source>
        <dbReference type="ARBA" id="ARBA00023242"/>
    </source>
</evidence>
<feature type="compositionally biased region" description="Acidic residues" evidence="9">
    <location>
        <begin position="1872"/>
        <end position="1893"/>
    </location>
</feature>
<dbReference type="Gene3D" id="1.20.920.10">
    <property type="entry name" value="Bromodomain-like"/>
    <property type="match status" value="2"/>
</dbReference>
<dbReference type="InterPro" id="IPR040240">
    <property type="entry name" value="TAF1"/>
</dbReference>
<gene>
    <name evidence="11" type="ORF">HOLleu_30492</name>
</gene>
<keyword evidence="4 8" id="KW-0103">Bromodomain</keyword>
<dbReference type="GO" id="GO:0017025">
    <property type="term" value="F:TBP-class protein binding"/>
    <property type="evidence" value="ECO:0007669"/>
    <property type="project" value="InterPro"/>
</dbReference>
<feature type="region of interest" description="Disordered" evidence="9">
    <location>
        <begin position="1150"/>
        <end position="1181"/>
    </location>
</feature>
<evidence type="ECO:0000259" key="10">
    <source>
        <dbReference type="PROSITE" id="PS50014"/>
    </source>
</evidence>
<dbReference type="Proteomes" id="UP001152320">
    <property type="component" value="Chromosome 15"/>
</dbReference>
<keyword evidence="5" id="KW-0804">Transcription</keyword>
<feature type="region of interest" description="Disordered" evidence="9">
    <location>
        <begin position="558"/>
        <end position="581"/>
    </location>
</feature>
<feature type="compositionally biased region" description="Acidic residues" evidence="9">
    <location>
        <begin position="119"/>
        <end position="131"/>
    </location>
</feature>
<dbReference type="InterPro" id="IPR001487">
    <property type="entry name" value="Bromodomain"/>
</dbReference>
<reference evidence="11" key="1">
    <citation type="submission" date="2021-10" db="EMBL/GenBank/DDBJ databases">
        <title>Tropical sea cucumber genome reveals ecological adaptation and Cuvierian tubules defense mechanism.</title>
        <authorList>
            <person name="Chen T."/>
        </authorList>
    </citation>
    <scope>NUCLEOTIDE SEQUENCE</scope>
    <source>
        <strain evidence="11">Nanhai2018</strain>
        <tissue evidence="11">Muscle</tissue>
    </source>
</reference>
<dbReference type="SUPFAM" id="SSF47370">
    <property type="entry name" value="Bromodomain"/>
    <property type="match status" value="2"/>
</dbReference>
<dbReference type="Pfam" id="PF12157">
    <property type="entry name" value="DUF3591"/>
    <property type="match status" value="1"/>
</dbReference>
<keyword evidence="6" id="KW-0539">Nucleus</keyword>
<evidence type="ECO:0000256" key="8">
    <source>
        <dbReference type="PROSITE-ProRule" id="PRU00035"/>
    </source>
</evidence>
<evidence type="ECO:0000256" key="2">
    <source>
        <dbReference type="ARBA" id="ARBA00009064"/>
    </source>
</evidence>
<dbReference type="GO" id="GO:0016251">
    <property type="term" value="F:RNA polymerase II general transcription initiation factor activity"/>
    <property type="evidence" value="ECO:0007669"/>
    <property type="project" value="InterPro"/>
</dbReference>
<dbReference type="PROSITE" id="PS50014">
    <property type="entry name" value="BROMODOMAIN_2"/>
    <property type="match status" value="2"/>
</dbReference>
<feature type="compositionally biased region" description="Acidic residues" evidence="9">
    <location>
        <begin position="1750"/>
        <end position="1761"/>
    </location>
</feature>
<dbReference type="PANTHER" id="PTHR13900:SF0">
    <property type="entry name" value="TRANSCRIPTION INITIATION FACTOR TFIID SUBUNIT 1"/>
    <property type="match status" value="1"/>
</dbReference>
<dbReference type="PANTHER" id="PTHR13900">
    <property type="entry name" value="TRANSCRIPTION INITIATION FACTOR TFIID"/>
    <property type="match status" value="1"/>
</dbReference>
<evidence type="ECO:0000256" key="3">
    <source>
        <dbReference type="ARBA" id="ARBA00023015"/>
    </source>
</evidence>
<feature type="region of interest" description="Disordered" evidence="9">
    <location>
        <begin position="249"/>
        <end position="279"/>
    </location>
</feature>
<dbReference type="SMART" id="SM00297">
    <property type="entry name" value="BROMO"/>
    <property type="match status" value="2"/>
</dbReference>
<evidence type="ECO:0000256" key="7">
    <source>
        <dbReference type="ARBA" id="ARBA00040102"/>
    </source>
</evidence>
<feature type="compositionally biased region" description="Polar residues" evidence="9">
    <location>
        <begin position="1124"/>
        <end position="1134"/>
    </location>
</feature>
<feature type="region of interest" description="Disordered" evidence="9">
    <location>
        <begin position="55"/>
        <end position="209"/>
    </location>
</feature>
<dbReference type="OrthoDB" id="5752at2759"/>
<feature type="domain" description="Bromo" evidence="10">
    <location>
        <begin position="1558"/>
        <end position="1628"/>
    </location>
</feature>
<feature type="compositionally biased region" description="Acidic residues" evidence="9">
    <location>
        <begin position="1809"/>
        <end position="1838"/>
    </location>
</feature>
<feature type="compositionally biased region" description="Polar residues" evidence="9">
    <location>
        <begin position="1671"/>
        <end position="1682"/>
    </location>
</feature>
<feature type="compositionally biased region" description="Acidic residues" evidence="9">
    <location>
        <begin position="1791"/>
        <end position="1800"/>
    </location>
</feature>
<keyword evidence="12" id="KW-1185">Reference proteome</keyword>
<dbReference type="GO" id="GO:0004402">
    <property type="term" value="F:histone acetyltransferase activity"/>
    <property type="evidence" value="ECO:0007669"/>
    <property type="project" value="InterPro"/>
</dbReference>
<dbReference type="Pfam" id="PF09247">
    <property type="entry name" value="TBP-binding"/>
    <property type="match status" value="1"/>
</dbReference>
<dbReference type="EMBL" id="JAIZAY010000015">
    <property type="protein sequence ID" value="KAJ8028294.1"/>
    <property type="molecule type" value="Genomic_DNA"/>
</dbReference>
<evidence type="ECO:0000256" key="1">
    <source>
        <dbReference type="ARBA" id="ARBA00004123"/>
    </source>
</evidence>
<dbReference type="InterPro" id="IPR009067">
    <property type="entry name" value="TAF_II_230-bd"/>
</dbReference>
<feature type="region of interest" description="Disordered" evidence="9">
    <location>
        <begin position="1097"/>
        <end position="1116"/>
    </location>
</feature>
<feature type="region of interest" description="Disordered" evidence="9">
    <location>
        <begin position="985"/>
        <end position="1006"/>
    </location>
</feature>
<dbReference type="Gene3D" id="1.10.1100.10">
    <property type="entry name" value="TAFII-230 TBP-binding domain"/>
    <property type="match status" value="1"/>
</dbReference>
<comment type="caution">
    <text evidence="11">The sequence shown here is derived from an EMBL/GenBank/DDBJ whole genome shotgun (WGS) entry which is preliminary data.</text>
</comment>
<dbReference type="InterPro" id="IPR018359">
    <property type="entry name" value="Bromodomain_CS"/>
</dbReference>
<dbReference type="PROSITE" id="PS00633">
    <property type="entry name" value="BROMODOMAIN_1"/>
    <property type="match status" value="2"/>
</dbReference>
<feature type="region of interest" description="Disordered" evidence="9">
    <location>
        <begin position="1661"/>
        <end position="1900"/>
    </location>
</feature>
<keyword evidence="3" id="KW-0805">Transcription regulation</keyword>
<feature type="region of interest" description="Disordered" evidence="9">
    <location>
        <begin position="1124"/>
        <end position="1143"/>
    </location>
</feature>
<feature type="compositionally biased region" description="Basic and acidic residues" evidence="9">
    <location>
        <begin position="1150"/>
        <end position="1164"/>
    </location>
</feature>
<feature type="domain" description="Bromo" evidence="10">
    <location>
        <begin position="1436"/>
        <end position="1506"/>
    </location>
</feature>
<dbReference type="Pfam" id="PF15288">
    <property type="entry name" value="zf-CCHC_6"/>
    <property type="match status" value="1"/>
</dbReference>
<dbReference type="Pfam" id="PF00439">
    <property type="entry name" value="Bromodomain"/>
    <property type="match status" value="2"/>
</dbReference>
<accession>A0A9Q1BKR4</accession>
<evidence type="ECO:0000313" key="11">
    <source>
        <dbReference type="EMBL" id="KAJ8028294.1"/>
    </source>
</evidence>
<evidence type="ECO:0000256" key="5">
    <source>
        <dbReference type="ARBA" id="ARBA00023163"/>
    </source>
</evidence>
<organism evidence="11 12">
    <name type="scientific">Holothuria leucospilota</name>
    <name type="common">Black long sea cucumber</name>
    <name type="synonym">Mertensiothuria leucospilota</name>
    <dbReference type="NCBI Taxonomy" id="206669"/>
    <lineage>
        <taxon>Eukaryota</taxon>
        <taxon>Metazoa</taxon>
        <taxon>Echinodermata</taxon>
        <taxon>Eleutherozoa</taxon>
        <taxon>Echinozoa</taxon>
        <taxon>Holothuroidea</taxon>
        <taxon>Aspidochirotacea</taxon>
        <taxon>Aspidochirotida</taxon>
        <taxon>Holothuriidae</taxon>
        <taxon>Holothuria</taxon>
    </lineage>
</organism>
<dbReference type="InterPro" id="IPR041670">
    <property type="entry name" value="Znf-CCHC_6"/>
</dbReference>
<evidence type="ECO:0000256" key="4">
    <source>
        <dbReference type="ARBA" id="ARBA00023117"/>
    </source>
</evidence>
<comment type="subcellular location">
    <subcellularLocation>
        <location evidence="1">Nucleus</location>
    </subcellularLocation>
</comment>
<dbReference type="InterPro" id="IPR036427">
    <property type="entry name" value="Bromodomain-like_sf"/>
</dbReference>
<feature type="compositionally biased region" description="Acidic residues" evidence="9">
    <location>
        <begin position="1099"/>
        <end position="1115"/>
    </location>
</feature>
<dbReference type="SUPFAM" id="SSF47055">
    <property type="entry name" value="TAF(II)230 TBP-binding fragment"/>
    <property type="match status" value="1"/>
</dbReference>
<protein>
    <recommendedName>
        <fullName evidence="7">Transcription initiation factor TFIID subunit 1</fullName>
    </recommendedName>
</protein>
<feature type="compositionally biased region" description="Acidic residues" evidence="9">
    <location>
        <begin position="1701"/>
        <end position="1712"/>
    </location>
</feature>
<feature type="compositionally biased region" description="Acidic residues" evidence="9">
    <location>
        <begin position="1775"/>
        <end position="1784"/>
    </location>
</feature>
<dbReference type="InterPro" id="IPR036741">
    <property type="entry name" value="TAFII-230_TBP-bd_sf"/>
</dbReference>
<dbReference type="PRINTS" id="PR00503">
    <property type="entry name" value="BROMODOMAIN"/>
</dbReference>
<feature type="compositionally biased region" description="Acidic residues" evidence="9">
    <location>
        <begin position="564"/>
        <end position="574"/>
    </location>
</feature>
<evidence type="ECO:0000313" key="12">
    <source>
        <dbReference type="Proteomes" id="UP001152320"/>
    </source>
</evidence>
<dbReference type="GO" id="GO:0051123">
    <property type="term" value="P:RNA polymerase II preinitiation complex assembly"/>
    <property type="evidence" value="ECO:0007669"/>
    <property type="project" value="TreeGrafter"/>
</dbReference>
<name>A0A9Q1BKR4_HOLLE</name>
<feature type="compositionally biased region" description="Polar residues" evidence="9">
    <location>
        <begin position="995"/>
        <end position="1006"/>
    </location>
</feature>
<feature type="region of interest" description="Disordered" evidence="9">
    <location>
        <begin position="1272"/>
        <end position="1294"/>
    </location>
</feature>
<comment type="similarity">
    <text evidence="2">Belongs to the TAF1 family.</text>
</comment>